<feature type="compositionally biased region" description="Basic and acidic residues" evidence="1">
    <location>
        <begin position="132"/>
        <end position="153"/>
    </location>
</feature>
<reference evidence="3" key="1">
    <citation type="submission" date="2018-09" db="EMBL/GenBank/DDBJ databases">
        <authorList>
            <person name="Livingstone P.G."/>
            <person name="Whitworth D.E."/>
        </authorList>
    </citation>
    <scope>NUCLEOTIDE SEQUENCE [LARGE SCALE GENOMIC DNA]</scope>
    <source>
        <strain evidence="3">CA040B</strain>
    </source>
</reference>
<comment type="caution">
    <text evidence="2">The sequence shown here is derived from an EMBL/GenBank/DDBJ whole genome shotgun (WGS) entry which is preliminary data.</text>
</comment>
<feature type="region of interest" description="Disordered" evidence="1">
    <location>
        <begin position="132"/>
        <end position="200"/>
    </location>
</feature>
<dbReference type="OrthoDB" id="5514961at2"/>
<gene>
    <name evidence="2" type="ORF">D7X12_03970</name>
</gene>
<evidence type="ECO:0000313" key="2">
    <source>
        <dbReference type="EMBL" id="RKH47044.1"/>
    </source>
</evidence>
<dbReference type="Proteomes" id="UP000273405">
    <property type="component" value="Unassembled WGS sequence"/>
</dbReference>
<evidence type="ECO:0008006" key="4">
    <source>
        <dbReference type="Google" id="ProtNLM"/>
    </source>
</evidence>
<organism evidence="2 3">
    <name type="scientific">Corallococcus sicarius</name>
    <dbReference type="NCBI Taxonomy" id="2316726"/>
    <lineage>
        <taxon>Bacteria</taxon>
        <taxon>Pseudomonadati</taxon>
        <taxon>Myxococcota</taxon>
        <taxon>Myxococcia</taxon>
        <taxon>Myxococcales</taxon>
        <taxon>Cystobacterineae</taxon>
        <taxon>Myxococcaceae</taxon>
        <taxon>Corallococcus</taxon>
    </lineage>
</organism>
<keyword evidence="3" id="KW-1185">Reference proteome</keyword>
<proteinExistence type="predicted"/>
<dbReference type="RefSeq" id="WP_120623932.1">
    <property type="nucleotide sequence ID" value="NZ_RAWG01000015.1"/>
</dbReference>
<accession>A0A3A8P5J7</accession>
<name>A0A3A8P5J7_9BACT</name>
<evidence type="ECO:0000313" key="3">
    <source>
        <dbReference type="Proteomes" id="UP000273405"/>
    </source>
</evidence>
<dbReference type="EMBL" id="RAWG01000015">
    <property type="protein sequence ID" value="RKH47044.1"/>
    <property type="molecule type" value="Genomic_DNA"/>
</dbReference>
<evidence type="ECO:0000256" key="1">
    <source>
        <dbReference type="SAM" id="MobiDB-lite"/>
    </source>
</evidence>
<sequence>MRLRSLFLVSGLTLCGCMKAHRPALVEAEPSLGFPSSFDTRTVVAEGRTYELDGAVLRALSLATTDFLPPTTPSTPCWDRPESHRYRILREQDVIFIRIDEDPGACGRQVPALHSGAKYAIHADGRLLRRILDGEPEQGLKDGPGKDDTREEAPPGTPSPQDPLHPGGPPPRFLSPSPDGGPHPLPQEPRPPSDGGTGAP</sequence>
<dbReference type="PROSITE" id="PS51257">
    <property type="entry name" value="PROKAR_LIPOPROTEIN"/>
    <property type="match status" value="1"/>
</dbReference>
<feature type="compositionally biased region" description="Pro residues" evidence="1">
    <location>
        <begin position="155"/>
        <end position="192"/>
    </location>
</feature>
<protein>
    <recommendedName>
        <fullName evidence="4">Lipoprotein</fullName>
    </recommendedName>
</protein>
<dbReference type="AlphaFoldDB" id="A0A3A8P5J7"/>